<name>A0AAU7EGQ1_9FLAO</name>
<gene>
    <name evidence="1" type="ORF">QLS71_000390</name>
</gene>
<dbReference type="Proteomes" id="UP001224325">
    <property type="component" value="Chromosome"/>
</dbReference>
<keyword evidence="2" id="KW-1185">Reference proteome</keyword>
<sequence>MITFNTLEKADLNIIIEALNTAFSDYIIPLKLMKKTFKNKFKNDRINLSYPVGRFENEKLIDFILHGFDISERKKYYTMLTLELSLMKEDSN</sequence>
<dbReference type="RefSeq" id="WP_308992442.1">
    <property type="nucleotide sequence ID" value="NZ_CP155618.1"/>
</dbReference>
<accession>A0AAU7EGQ1</accession>
<evidence type="ECO:0000313" key="2">
    <source>
        <dbReference type="Proteomes" id="UP001224325"/>
    </source>
</evidence>
<dbReference type="AlphaFoldDB" id="A0AAU7EGQ1"/>
<dbReference type="KEGG" id="mlil:QLS71_000390"/>
<organism evidence="1 2">
    <name type="scientific">Mariniflexile litorale</name>
    <dbReference type="NCBI Taxonomy" id="3045158"/>
    <lineage>
        <taxon>Bacteria</taxon>
        <taxon>Pseudomonadati</taxon>
        <taxon>Bacteroidota</taxon>
        <taxon>Flavobacteriia</taxon>
        <taxon>Flavobacteriales</taxon>
        <taxon>Flavobacteriaceae</taxon>
        <taxon>Mariniflexile</taxon>
    </lineage>
</organism>
<proteinExistence type="predicted"/>
<reference evidence="1" key="1">
    <citation type="submission" date="2024-04" db="EMBL/GenBank/DDBJ databases">
        <title>Mariniflexile litorale, isolated from the shallow sediments of the Sea of Japan.</title>
        <authorList>
            <person name="Romanenko L."/>
            <person name="Isaeva M."/>
        </authorList>
    </citation>
    <scope>NUCLEOTIDE SEQUENCE [LARGE SCALE GENOMIC DNA]</scope>
    <source>
        <strain evidence="1">KMM 9835</strain>
    </source>
</reference>
<protein>
    <submittedName>
        <fullName evidence="1">Uncharacterized protein</fullName>
    </submittedName>
</protein>
<dbReference type="EMBL" id="CP155618">
    <property type="protein sequence ID" value="XBL14495.1"/>
    <property type="molecule type" value="Genomic_DNA"/>
</dbReference>
<evidence type="ECO:0000313" key="1">
    <source>
        <dbReference type="EMBL" id="XBL14495.1"/>
    </source>
</evidence>